<dbReference type="RefSeq" id="WP_055457142.1">
    <property type="nucleotide sequence ID" value="NZ_CYHE01000022.1"/>
</dbReference>
<protein>
    <recommendedName>
        <fullName evidence="1">Microcystinase C</fullName>
        <shortName evidence="1">MlrC</shortName>
    </recommendedName>
</protein>
<dbReference type="GO" id="GO:0006508">
    <property type="term" value="P:proteolysis"/>
    <property type="evidence" value="ECO:0007669"/>
    <property type="project" value="UniProtKB-KW"/>
</dbReference>
<evidence type="ECO:0000256" key="1">
    <source>
        <dbReference type="PIRNR" id="PIRNR012702"/>
    </source>
</evidence>
<sequence>MTRRVAVAGFLHETNTFAPSRATLAHFAEGGGHMPISRGQEILDRCPGINIGVAGAVDYAREAGWELVPLLWTVAIPSAHVEKAAFEAILGELCERLAAAGPLDGLYIDLHGAMVCEHLDDGEGEILARLRKVAGPDLPIAASLDLHGNVTARMVEESDILVAYRTYPHVDMAETGRRTAVQLDRLMQSGKRLAKAFRQLPFLIPIPWQCTGLEPARSLYARVADLEGGTVTSTSFLTGFPAADFEDCAPSVITYAEDQAAADAAADALVADILAAEPAFQGRAYEPEEAIAEALRIAVSASRPVVIADTQDNPGAGGDSNTAGMLAALVRAGVSRAALGLMVDPEAAEAAHAAGEGAEVTLTLGGRSGVAGDAPFTGTFKVERLSDGSFMAAGPFFGHTHMDLGLSACVSIGGVRVVLASRKVQMADLAMYRFVGIEPTQESILVNKSSVHFRADFEPVAETILVARSPGPMALYASDLPFRNLKPGIRLTPCGPAFMANETAATTANI</sequence>
<dbReference type="Pfam" id="PF07171">
    <property type="entry name" value="MlrC_C"/>
    <property type="match status" value="1"/>
</dbReference>
<dbReference type="InterPro" id="IPR009197">
    <property type="entry name" value="MlrC"/>
</dbReference>
<comment type="similarity">
    <text evidence="1">Belongs to the peptidase M81 family.</text>
</comment>
<dbReference type="AlphaFoldDB" id="A0A0K6IBV7"/>
<evidence type="ECO:0000259" key="2">
    <source>
        <dbReference type="Pfam" id="PF07171"/>
    </source>
</evidence>
<dbReference type="InterPro" id="IPR010799">
    <property type="entry name" value="MlrC_C"/>
</dbReference>
<gene>
    <name evidence="4" type="ORF">Ga0061067_12219</name>
</gene>
<keyword evidence="5" id="KW-1185">Reference proteome</keyword>
<keyword evidence="1" id="KW-0482">Metalloprotease</keyword>
<accession>A0A0K6IBV7</accession>
<feature type="domain" description="Microcystin LR degradation protein MlrC C-terminal" evidence="2">
    <location>
        <begin position="307"/>
        <end position="484"/>
    </location>
</feature>
<name>A0A0K6IBV7_9HYPH</name>
<dbReference type="Pfam" id="PF07364">
    <property type="entry name" value="DUF1485"/>
    <property type="match status" value="1"/>
</dbReference>
<dbReference type="Proteomes" id="UP000183900">
    <property type="component" value="Unassembled WGS sequence"/>
</dbReference>
<comment type="cofactor">
    <cofactor evidence="1">
        <name>Zn(2+)</name>
        <dbReference type="ChEBI" id="CHEBI:29105"/>
    </cofactor>
    <text evidence="1">Binds 1 zinc ion per subunit.</text>
</comment>
<dbReference type="PIRSF" id="PIRSF012702">
    <property type="entry name" value="UCP012702"/>
    <property type="match status" value="1"/>
</dbReference>
<dbReference type="GO" id="GO:0008237">
    <property type="term" value="F:metallopeptidase activity"/>
    <property type="evidence" value="ECO:0007669"/>
    <property type="project" value="UniProtKB-KW"/>
</dbReference>
<comment type="function">
    <text evidence="1">Involved in peptidolytic degradation of cyclic heptapeptide hepatotoxin microcystin (MC).</text>
</comment>
<dbReference type="GO" id="GO:0046872">
    <property type="term" value="F:metal ion binding"/>
    <property type="evidence" value="ECO:0007669"/>
    <property type="project" value="UniProtKB-KW"/>
</dbReference>
<reference evidence="5" key="1">
    <citation type="submission" date="2015-08" db="EMBL/GenBank/DDBJ databases">
        <authorList>
            <person name="Varghese N."/>
        </authorList>
    </citation>
    <scope>NUCLEOTIDE SEQUENCE [LARGE SCALE GENOMIC DNA]</scope>
    <source>
        <strain evidence="5">DSM 23407</strain>
    </source>
</reference>
<dbReference type="EMBL" id="CYHE01000022">
    <property type="protein sequence ID" value="CUB00822.1"/>
    <property type="molecule type" value="Genomic_DNA"/>
</dbReference>
<feature type="domain" description="Microcystin LR degradation protein MlrC N-terminal" evidence="3">
    <location>
        <begin position="4"/>
        <end position="295"/>
    </location>
</feature>
<keyword evidence="1" id="KW-0479">Metal-binding</keyword>
<keyword evidence="1" id="KW-0378">Hydrolase</keyword>
<evidence type="ECO:0000313" key="4">
    <source>
        <dbReference type="EMBL" id="CUB00822.1"/>
    </source>
</evidence>
<evidence type="ECO:0000313" key="5">
    <source>
        <dbReference type="Proteomes" id="UP000183900"/>
    </source>
</evidence>
<dbReference type="OrthoDB" id="9782658at2"/>
<organism evidence="4 5">
    <name type="scientific">Pannonibacter indicus</name>
    <dbReference type="NCBI Taxonomy" id="466044"/>
    <lineage>
        <taxon>Bacteria</taxon>
        <taxon>Pseudomonadati</taxon>
        <taxon>Pseudomonadota</taxon>
        <taxon>Alphaproteobacteria</taxon>
        <taxon>Hyphomicrobiales</taxon>
        <taxon>Stappiaceae</taxon>
        <taxon>Pannonibacter</taxon>
    </lineage>
</organism>
<proteinExistence type="inferred from homology"/>
<dbReference type="InterPro" id="IPR015995">
    <property type="entry name" value="MlrC_N"/>
</dbReference>
<keyword evidence="1" id="KW-0645">Protease</keyword>
<evidence type="ECO:0000259" key="3">
    <source>
        <dbReference type="Pfam" id="PF07364"/>
    </source>
</evidence>